<keyword evidence="1" id="KW-1133">Transmembrane helix</keyword>
<evidence type="ECO:0000256" key="1">
    <source>
        <dbReference type="SAM" id="Phobius"/>
    </source>
</evidence>
<dbReference type="RefSeq" id="WP_031413530.1">
    <property type="nucleotide sequence ID" value="NZ_CP011074.1"/>
</dbReference>
<dbReference type="AlphaFoldDB" id="A0A0F7C0G4"/>
<keyword evidence="1" id="KW-0812">Transmembrane</keyword>
<sequence length="150" mass="16076">MLYALAPFIGWLVSGTIKFMINYLRYGKEARNKIGNGGFPSTHTTVMVTTISLIGLHEGFATPIFGLGVAVTFIIIIDATGLRRAVGKHATAINLLVKEHATTEEKETLRESMGHTKWEILGGIVLGVLVGLLLYLLSPIVSGLLSLGGN</sequence>
<feature type="transmembrane region" description="Helical" evidence="1">
    <location>
        <begin position="6"/>
        <end position="24"/>
    </location>
</feature>
<dbReference type="Pfam" id="PF02681">
    <property type="entry name" value="DUF212"/>
    <property type="match status" value="1"/>
</dbReference>
<feature type="transmembrane region" description="Helical" evidence="1">
    <location>
        <begin position="60"/>
        <end position="79"/>
    </location>
</feature>
<gene>
    <name evidence="2" type="ORF">EX87_12905</name>
</gene>
<protein>
    <submittedName>
        <fullName evidence="2">Acid phosphatase</fullName>
    </submittedName>
</protein>
<keyword evidence="1" id="KW-0472">Membrane</keyword>
<proteinExistence type="predicted"/>
<accession>A0A0F7C0G4</accession>
<name>A0A0F7C0G4_BRELA</name>
<dbReference type="PANTHER" id="PTHR31446">
    <property type="entry name" value="ACID PHOSPHATASE/VANADIUM-DEPENDENT HALOPEROXIDASE-RELATED PROTEIN"/>
    <property type="match status" value="1"/>
</dbReference>
<dbReference type="InterPro" id="IPR003832">
    <property type="entry name" value="DUF212"/>
</dbReference>
<evidence type="ECO:0000313" key="2">
    <source>
        <dbReference type="EMBL" id="AKF94438.1"/>
    </source>
</evidence>
<dbReference type="EMBL" id="CP011074">
    <property type="protein sequence ID" value="AKF94438.1"/>
    <property type="molecule type" value="Genomic_DNA"/>
</dbReference>
<feature type="transmembrane region" description="Helical" evidence="1">
    <location>
        <begin position="120"/>
        <end position="141"/>
    </location>
</feature>
<dbReference type="PANTHER" id="PTHR31446:SF39">
    <property type="entry name" value="ACID PHOSPHATASE_VANADIUM-DEPENDENT HALOPEROXIDASE-RELATED PROTEIN"/>
    <property type="match status" value="1"/>
</dbReference>
<organism evidence="2">
    <name type="scientific">Brevibacillus laterosporus</name>
    <name type="common">Bacillus laterosporus</name>
    <dbReference type="NCBI Taxonomy" id="1465"/>
    <lineage>
        <taxon>Bacteria</taxon>
        <taxon>Bacillati</taxon>
        <taxon>Bacillota</taxon>
        <taxon>Bacilli</taxon>
        <taxon>Bacillales</taxon>
        <taxon>Paenibacillaceae</taxon>
        <taxon>Brevibacillus</taxon>
    </lineage>
</organism>
<reference evidence="2" key="1">
    <citation type="submission" date="2015-03" db="EMBL/GenBank/DDBJ databases">
        <title>MIGS Cultured Bacterial/Archaeal sample from Brevibacillus laterosporus.</title>
        <authorList>
            <person name="Zeng D."/>
            <person name="Zhu L."/>
            <person name="Dong G."/>
            <person name="Ye W."/>
            <person name="Ren D."/>
            <person name="Wu L."/>
            <person name="Xu J."/>
            <person name="Li G."/>
            <person name="Guo L."/>
        </authorList>
    </citation>
    <scope>NUCLEOTIDE SEQUENCE</scope>
    <source>
        <strain evidence="2">B9</strain>
    </source>
</reference>
<feature type="transmembrane region" description="Helical" evidence="1">
    <location>
        <begin position="36"/>
        <end position="54"/>
    </location>
</feature>